<protein>
    <submittedName>
        <fullName evidence="1">Uncharacterized protein</fullName>
    </submittedName>
</protein>
<dbReference type="Proteomes" id="UP000659630">
    <property type="component" value="Unassembled WGS sequence"/>
</dbReference>
<dbReference type="AlphaFoldDB" id="A0A923KXH4"/>
<dbReference type="RefSeq" id="WP_186886926.1">
    <property type="nucleotide sequence ID" value="NZ_JACONZ010000001.1"/>
</dbReference>
<gene>
    <name evidence="1" type="ORF">H8S23_03610</name>
</gene>
<accession>A0A923KXH4</accession>
<evidence type="ECO:0000313" key="2">
    <source>
        <dbReference type="Proteomes" id="UP000659630"/>
    </source>
</evidence>
<organism evidence="1 2">
    <name type="scientific">Anaerofilum hominis</name>
    <dbReference type="NCBI Taxonomy" id="2763016"/>
    <lineage>
        <taxon>Bacteria</taxon>
        <taxon>Bacillati</taxon>
        <taxon>Bacillota</taxon>
        <taxon>Clostridia</taxon>
        <taxon>Eubacteriales</taxon>
        <taxon>Oscillospiraceae</taxon>
        <taxon>Anaerofilum</taxon>
    </lineage>
</organism>
<keyword evidence="2" id="KW-1185">Reference proteome</keyword>
<proteinExistence type="predicted"/>
<dbReference type="EMBL" id="JACONZ010000001">
    <property type="protein sequence ID" value="MBC5580584.1"/>
    <property type="molecule type" value="Genomic_DNA"/>
</dbReference>
<sequence length="69" mass="7903">MLVNDEWALPAIDKYKWLCLWGDQKSESNKVLSLSKSVYSISMPLPLLFVQHPADRLRNSFAADFHSPP</sequence>
<name>A0A923KXH4_9FIRM</name>
<reference evidence="1" key="1">
    <citation type="submission" date="2020-08" db="EMBL/GenBank/DDBJ databases">
        <title>Genome public.</title>
        <authorList>
            <person name="Liu C."/>
            <person name="Sun Q."/>
        </authorList>
    </citation>
    <scope>NUCLEOTIDE SEQUENCE</scope>
    <source>
        <strain evidence="1">BX8</strain>
    </source>
</reference>
<evidence type="ECO:0000313" key="1">
    <source>
        <dbReference type="EMBL" id="MBC5580584.1"/>
    </source>
</evidence>
<comment type="caution">
    <text evidence="1">The sequence shown here is derived from an EMBL/GenBank/DDBJ whole genome shotgun (WGS) entry which is preliminary data.</text>
</comment>